<dbReference type="InterPro" id="IPR036291">
    <property type="entry name" value="NAD(P)-bd_dom_sf"/>
</dbReference>
<dbReference type="Gene3D" id="3.40.50.720">
    <property type="entry name" value="NAD(P)-binding Rossmann-like Domain"/>
    <property type="match status" value="1"/>
</dbReference>
<gene>
    <name evidence="1" type="ORF">Vau01_056970</name>
</gene>
<dbReference type="AlphaFoldDB" id="A0A8J4E1R5"/>
<evidence type="ECO:0000313" key="2">
    <source>
        <dbReference type="Proteomes" id="UP000612585"/>
    </source>
</evidence>
<comment type="caution">
    <text evidence="1">The sequence shown here is derived from an EMBL/GenBank/DDBJ whole genome shotgun (WGS) entry which is preliminary data.</text>
</comment>
<sequence length="271" mass="28714">MTELTLVLGGTGKTGRRVAQHLADRDRAVRIGSRAGRPPFDWDDLTTWEPAVQGVTAMYVTYQPDLAFPGAAEQIGAFTKLAVAAGTRRIVLLSGRGEEECWPAEDAVRGSGVEWTILRASWFAQNFSESFLLPSVLAGVVALPSPDVPEPFIDVADIAAVAAAALTSEDHIGRVYELTGPRLVTFAEATAEIAAATGRPVRYQPVSVDEYAGAAAEFVGPEAAPAVAALFAKVLDGRNASVSPEVERILARPARDFRAVVAEAAKSGAWR</sequence>
<proteinExistence type="predicted"/>
<evidence type="ECO:0000313" key="1">
    <source>
        <dbReference type="EMBL" id="GIJ58181.1"/>
    </source>
</evidence>
<dbReference type="SUPFAM" id="SSF51735">
    <property type="entry name" value="NAD(P)-binding Rossmann-fold domains"/>
    <property type="match status" value="1"/>
</dbReference>
<name>A0A8J4E1R5_9ACTN</name>
<dbReference type="PANTHER" id="PTHR43162:SF1">
    <property type="entry name" value="PRESTALK A DIFFERENTIATION PROTEIN A"/>
    <property type="match status" value="1"/>
</dbReference>
<accession>A0A8J4E1R5</accession>
<organism evidence="1 2">
    <name type="scientific">Virgisporangium aurantiacum</name>
    <dbReference type="NCBI Taxonomy" id="175570"/>
    <lineage>
        <taxon>Bacteria</taxon>
        <taxon>Bacillati</taxon>
        <taxon>Actinomycetota</taxon>
        <taxon>Actinomycetes</taxon>
        <taxon>Micromonosporales</taxon>
        <taxon>Micromonosporaceae</taxon>
        <taxon>Virgisporangium</taxon>
    </lineage>
</organism>
<dbReference type="EMBL" id="BOPG01000034">
    <property type="protein sequence ID" value="GIJ58181.1"/>
    <property type="molecule type" value="Genomic_DNA"/>
</dbReference>
<dbReference type="Gene3D" id="3.90.25.10">
    <property type="entry name" value="UDP-galactose 4-epimerase, domain 1"/>
    <property type="match status" value="1"/>
</dbReference>
<keyword evidence="2" id="KW-1185">Reference proteome</keyword>
<dbReference type="InterPro" id="IPR051604">
    <property type="entry name" value="Ergot_Alk_Oxidoreductase"/>
</dbReference>
<dbReference type="Proteomes" id="UP000612585">
    <property type="component" value="Unassembled WGS sequence"/>
</dbReference>
<reference evidence="1" key="1">
    <citation type="submission" date="2021-01" db="EMBL/GenBank/DDBJ databases">
        <title>Whole genome shotgun sequence of Virgisporangium aurantiacum NBRC 16421.</title>
        <authorList>
            <person name="Komaki H."/>
            <person name="Tamura T."/>
        </authorList>
    </citation>
    <scope>NUCLEOTIDE SEQUENCE</scope>
    <source>
        <strain evidence="1">NBRC 16421</strain>
    </source>
</reference>
<protein>
    <submittedName>
        <fullName evidence="1">NmrA family transcriptional regulator</fullName>
    </submittedName>
</protein>
<dbReference type="RefSeq" id="WP_203998553.1">
    <property type="nucleotide sequence ID" value="NZ_BOPG01000034.1"/>
</dbReference>
<dbReference type="PANTHER" id="PTHR43162">
    <property type="match status" value="1"/>
</dbReference>